<feature type="domain" description="Serine aminopeptidase S33" evidence="1">
    <location>
        <begin position="68"/>
        <end position="295"/>
    </location>
</feature>
<dbReference type="AlphaFoldDB" id="A0A323TMF9"/>
<dbReference type="PANTHER" id="PTHR11614">
    <property type="entry name" value="PHOSPHOLIPASE-RELATED"/>
    <property type="match status" value="1"/>
</dbReference>
<dbReference type="Proteomes" id="UP000248214">
    <property type="component" value="Unassembled WGS sequence"/>
</dbReference>
<evidence type="ECO:0000313" key="2">
    <source>
        <dbReference type="EMBL" id="PYZ95234.1"/>
    </source>
</evidence>
<reference evidence="2 3" key="1">
    <citation type="submission" date="2017-10" db="EMBL/GenBank/DDBJ databases">
        <title>Bacillus sp. nov., a halophilic bacterium isolated from a Keqin Lake.</title>
        <authorList>
            <person name="Wang H."/>
        </authorList>
    </citation>
    <scope>NUCLEOTIDE SEQUENCE [LARGE SCALE GENOMIC DNA]</scope>
    <source>
        <strain evidence="2 3">KQ-12</strain>
    </source>
</reference>
<dbReference type="InterPro" id="IPR051044">
    <property type="entry name" value="MAG_DAG_Lipase"/>
</dbReference>
<organism evidence="2 3">
    <name type="scientific">Salipaludibacillus keqinensis</name>
    <dbReference type="NCBI Taxonomy" id="2045207"/>
    <lineage>
        <taxon>Bacteria</taxon>
        <taxon>Bacillati</taxon>
        <taxon>Bacillota</taxon>
        <taxon>Bacilli</taxon>
        <taxon>Bacillales</taxon>
        <taxon>Bacillaceae</taxon>
    </lineage>
</organism>
<proteinExistence type="predicted"/>
<name>A0A323TMF9_9BACI</name>
<dbReference type="SUPFAM" id="SSF53474">
    <property type="entry name" value="alpha/beta-Hydrolases"/>
    <property type="match status" value="1"/>
</dbReference>
<dbReference type="Gene3D" id="3.40.50.1820">
    <property type="entry name" value="alpha/beta hydrolase"/>
    <property type="match status" value="1"/>
</dbReference>
<keyword evidence="3" id="KW-1185">Reference proteome</keyword>
<comment type="caution">
    <text evidence="2">The sequence shown here is derived from an EMBL/GenBank/DDBJ whole genome shotgun (WGS) entry which is preliminary data.</text>
</comment>
<gene>
    <name evidence="2" type="ORF">CR194_06890</name>
</gene>
<dbReference type="OrthoDB" id="5614837at2"/>
<evidence type="ECO:0000259" key="1">
    <source>
        <dbReference type="Pfam" id="PF12146"/>
    </source>
</evidence>
<dbReference type="EMBL" id="PDOD01000001">
    <property type="protein sequence ID" value="PYZ95234.1"/>
    <property type="molecule type" value="Genomic_DNA"/>
</dbReference>
<evidence type="ECO:0000313" key="3">
    <source>
        <dbReference type="Proteomes" id="UP000248214"/>
    </source>
</evidence>
<dbReference type="InterPro" id="IPR022742">
    <property type="entry name" value="Hydrolase_4"/>
</dbReference>
<dbReference type="Pfam" id="PF12146">
    <property type="entry name" value="Hydrolase_4"/>
    <property type="match status" value="1"/>
</dbReference>
<protein>
    <recommendedName>
        <fullName evidence="1">Serine aminopeptidase S33 domain-containing protein</fullName>
    </recommendedName>
</protein>
<dbReference type="InterPro" id="IPR029058">
    <property type="entry name" value="AB_hydrolase_fold"/>
</dbReference>
<dbReference type="RefSeq" id="WP_110608869.1">
    <property type="nucleotide sequence ID" value="NZ_PDOD01000001.1"/>
</dbReference>
<accession>A0A323TMF9</accession>
<sequence>MQPTTEWIDKMNEATFNLDERNPHMNHPCIHEYLDYYSFNLVNFDLYQCGHVCSHEKDIFIQAFLKTKAKGTVLFVHGYLDHSGGLSRTVNNLLANGYEVVTIDLPGHGFSQGESGTIAAFDEYVEAVEKGDRFIRDRLQRSRVIGLGHSTGGAILFHAASEKKVLLERLILVAPLYFPYRWNLVKGTLKMLGKYIPKQKRRFKKNSQDLLYQKFIKQDPLQVKWLKSDWMKAMEQWQHYIIKCPVLTIPVYFLQGEKDTTVDWKKNVHFYKHKCQNLQVAIFPSGRHQLLNEREEIRILVHERMRSFLNSV</sequence>